<dbReference type="CDD" id="cd03319">
    <property type="entry name" value="L-Ala-DL-Glu_epimerase"/>
    <property type="match status" value="1"/>
</dbReference>
<feature type="binding site" evidence="6">
    <location>
        <position position="297"/>
    </location>
    <ligand>
        <name>substrate</name>
    </ligand>
</feature>
<dbReference type="RefSeq" id="WP_093137891.1">
    <property type="nucleotide sequence ID" value="NZ_FOHJ01000021.1"/>
</dbReference>
<keyword evidence="3 7" id="KW-0460">Magnesium</keyword>
<evidence type="ECO:0000256" key="7">
    <source>
        <dbReference type="PIRSR" id="PIRSR634603-3"/>
    </source>
</evidence>
<dbReference type="SUPFAM" id="SSF51604">
    <property type="entry name" value="Enolase C-terminal domain-like"/>
    <property type="match status" value="1"/>
</dbReference>
<feature type="domain" description="Mandelate racemase/muconate lactonizing enzyme C-terminal" evidence="9">
    <location>
        <begin position="141"/>
        <end position="239"/>
    </location>
</feature>
<evidence type="ECO:0000256" key="3">
    <source>
        <dbReference type="ARBA" id="ARBA00022842"/>
    </source>
</evidence>
<name>A0A1I0JIH7_9BACI</name>
<dbReference type="FunFam" id="3.30.390.10:FF:000009">
    <property type="entry name" value="Hydrophobic dipeptide epimerase"/>
    <property type="match status" value="1"/>
</dbReference>
<dbReference type="SUPFAM" id="SSF54826">
    <property type="entry name" value="Enolase N-terminal domain-like"/>
    <property type="match status" value="1"/>
</dbReference>
<feature type="binding site" evidence="6">
    <location>
        <position position="160"/>
    </location>
    <ligand>
        <name>substrate</name>
    </ligand>
</feature>
<evidence type="ECO:0000256" key="6">
    <source>
        <dbReference type="PIRSR" id="PIRSR634603-2"/>
    </source>
</evidence>
<dbReference type="PANTHER" id="PTHR48073:SF2">
    <property type="entry name" value="O-SUCCINYLBENZOATE SYNTHASE"/>
    <property type="match status" value="1"/>
</dbReference>
<dbReference type="SFLD" id="SFLDF00009">
    <property type="entry name" value="o-succinylbenzoate_synthase"/>
    <property type="match status" value="1"/>
</dbReference>
<dbReference type="SFLD" id="SFLDG00180">
    <property type="entry name" value="muconate_cycloisomerase"/>
    <property type="match status" value="1"/>
</dbReference>
<reference evidence="11" key="1">
    <citation type="submission" date="2016-10" db="EMBL/GenBank/DDBJ databases">
        <authorList>
            <person name="Varghese N."/>
            <person name="Submissions S."/>
        </authorList>
    </citation>
    <scope>NUCLEOTIDE SEQUENCE [LARGE SCALE GENOMIC DNA]</scope>
    <source>
        <strain evidence="11">CGMCC 1.3566</strain>
    </source>
</reference>
<accession>A0A1I0JIH7</accession>
<dbReference type="OrthoDB" id="9775391at2"/>
<dbReference type="Pfam" id="PF02746">
    <property type="entry name" value="MR_MLE_N"/>
    <property type="match status" value="1"/>
</dbReference>
<evidence type="ECO:0000313" key="10">
    <source>
        <dbReference type="EMBL" id="SEU10142.1"/>
    </source>
</evidence>
<dbReference type="SFLD" id="SFLDS00001">
    <property type="entry name" value="Enolase"/>
    <property type="match status" value="1"/>
</dbReference>
<dbReference type="SMART" id="SM00922">
    <property type="entry name" value="MR_MLE"/>
    <property type="match status" value="1"/>
</dbReference>
<evidence type="ECO:0000259" key="9">
    <source>
        <dbReference type="SMART" id="SM00922"/>
    </source>
</evidence>
<dbReference type="Pfam" id="PF13378">
    <property type="entry name" value="MR_MLE_C"/>
    <property type="match status" value="1"/>
</dbReference>
<comment type="cofactor">
    <cofactor evidence="7 8">
        <name>Mg(2+)</name>
        <dbReference type="ChEBI" id="CHEBI:18420"/>
    </cofactor>
    <text evidence="7 8">Binds 1 Mg(2+) ion per subunit.</text>
</comment>
<dbReference type="InterPro" id="IPR029017">
    <property type="entry name" value="Enolase-like_N"/>
</dbReference>
<evidence type="ECO:0000313" key="11">
    <source>
        <dbReference type="Proteomes" id="UP000199095"/>
    </source>
</evidence>
<dbReference type="Proteomes" id="UP000199095">
    <property type="component" value="Unassembled WGS sequence"/>
</dbReference>
<sequence length="355" mass="39078">MEIIDLQLQKRSITLKRPFITALRRVTKIDVMDVYIELKNGMKGLGSAASTLQITGESMEGIQAIIHQAIKPQIVHKDIRQLGKLITHMEKSCVGNSSAKAAVEIALHDAYCQYLDISLNSYLGGQVHVLETDMTVSIDQPEIMQKEALKRVSEGFNVLKVKVGKDEKLDLIRLRSIRDAVGQDISFRLDANQGWNKKQAVNIIGQLEEENMGVELVEQPVPADDIEGLKYIHDRVTTPIMADESVFSPANAFHLLEMKAIDMLNIKLMKTGGIRRARQIADLCQAAGIPCMIGSMMESIISVTAAAHLAAAHPNITHYDLDAPLWMSDEPVKGGMNFKGRGVMLSEGSGIGIQL</sequence>
<dbReference type="InterPro" id="IPR029065">
    <property type="entry name" value="Enolase_C-like"/>
</dbReference>
<feature type="active site" description="Proton acceptor; specific for (R)-substrate epimerization" evidence="5">
    <location>
        <position position="162"/>
    </location>
</feature>
<organism evidence="10 11">
    <name type="scientific">Salinibacillus kushneri</name>
    <dbReference type="NCBI Taxonomy" id="237682"/>
    <lineage>
        <taxon>Bacteria</taxon>
        <taxon>Bacillati</taxon>
        <taxon>Bacillota</taxon>
        <taxon>Bacilli</taxon>
        <taxon>Bacillales</taxon>
        <taxon>Bacillaceae</taxon>
        <taxon>Salinibacillus</taxon>
    </lineage>
</organism>
<dbReference type="GO" id="GO:0006518">
    <property type="term" value="P:peptide metabolic process"/>
    <property type="evidence" value="ECO:0007669"/>
    <property type="project" value="UniProtKB-ARBA"/>
</dbReference>
<evidence type="ECO:0000256" key="8">
    <source>
        <dbReference type="RuleBase" id="RU366006"/>
    </source>
</evidence>
<dbReference type="EMBL" id="FOHJ01000021">
    <property type="protein sequence ID" value="SEU10142.1"/>
    <property type="molecule type" value="Genomic_DNA"/>
</dbReference>
<keyword evidence="2 7" id="KW-0479">Metal-binding</keyword>
<feature type="binding site" evidence="6">
    <location>
        <position position="322"/>
    </location>
    <ligand>
        <name>substrate</name>
    </ligand>
</feature>
<dbReference type="InterPro" id="IPR034603">
    <property type="entry name" value="Dipeptide_epimerase"/>
</dbReference>
<feature type="binding site" evidence="6">
    <location>
        <position position="320"/>
    </location>
    <ligand>
        <name>substrate</name>
    </ligand>
</feature>
<evidence type="ECO:0000256" key="4">
    <source>
        <dbReference type="ARBA" id="ARBA00023235"/>
    </source>
</evidence>
<dbReference type="STRING" id="237682.SAMN05421676_12129"/>
<evidence type="ECO:0000256" key="1">
    <source>
        <dbReference type="ARBA" id="ARBA00008031"/>
    </source>
</evidence>
<gene>
    <name evidence="10" type="ORF">SAMN05421676_12129</name>
</gene>
<feature type="binding site" evidence="6">
    <location>
        <position position="295"/>
    </location>
    <ligand>
        <name>substrate</name>
    </ligand>
</feature>
<protein>
    <recommendedName>
        <fullName evidence="8">Dipeptide epimerase</fullName>
        <ecNumber evidence="8">5.1.1.-</ecNumber>
    </recommendedName>
</protein>
<dbReference type="InterPro" id="IPR013341">
    <property type="entry name" value="Mandelate_racemase_N_dom"/>
</dbReference>
<dbReference type="PANTHER" id="PTHR48073">
    <property type="entry name" value="O-SUCCINYLBENZOATE SYNTHASE-RELATED"/>
    <property type="match status" value="1"/>
</dbReference>
<feature type="binding site" evidence="6">
    <location>
        <position position="24"/>
    </location>
    <ligand>
        <name>substrate</name>
    </ligand>
</feature>
<feature type="active site" description="Proton acceptor; specific for (S)-substrate epimerization" evidence="5">
    <location>
        <position position="267"/>
    </location>
</feature>
<feature type="binding site" evidence="6">
    <location>
        <position position="135"/>
    </location>
    <ligand>
        <name>substrate</name>
    </ligand>
</feature>
<dbReference type="GO" id="GO:0016855">
    <property type="term" value="F:racemase and epimerase activity, acting on amino acids and derivatives"/>
    <property type="evidence" value="ECO:0007669"/>
    <property type="project" value="UniProtKB-UniRule"/>
</dbReference>
<keyword evidence="4 8" id="KW-0413">Isomerase</keyword>
<evidence type="ECO:0000256" key="5">
    <source>
        <dbReference type="PIRSR" id="PIRSR634603-1"/>
    </source>
</evidence>
<keyword evidence="11" id="KW-1185">Reference proteome</keyword>
<feature type="binding site" evidence="7">
    <location>
        <position position="190"/>
    </location>
    <ligand>
        <name>Mg(2+)</name>
        <dbReference type="ChEBI" id="CHEBI:18420"/>
    </ligand>
</feature>
<dbReference type="AlphaFoldDB" id="A0A1I0JIH7"/>
<feature type="binding site" evidence="7">
    <location>
        <position position="243"/>
    </location>
    <ligand>
        <name>Mg(2+)</name>
        <dbReference type="ChEBI" id="CHEBI:18420"/>
    </ligand>
</feature>
<evidence type="ECO:0000256" key="2">
    <source>
        <dbReference type="ARBA" id="ARBA00022723"/>
    </source>
</evidence>
<feature type="binding site" evidence="7">
    <location>
        <position position="218"/>
    </location>
    <ligand>
        <name>Mg(2+)</name>
        <dbReference type="ChEBI" id="CHEBI:18420"/>
    </ligand>
</feature>
<proteinExistence type="inferred from homology"/>
<comment type="similarity">
    <text evidence="1 8">Belongs to the mandelate racemase/muconate lactonizing enzyme family.</text>
</comment>
<dbReference type="GO" id="GO:0000287">
    <property type="term" value="F:magnesium ion binding"/>
    <property type="evidence" value="ECO:0007669"/>
    <property type="project" value="UniProtKB-ARBA"/>
</dbReference>
<dbReference type="Gene3D" id="3.20.20.120">
    <property type="entry name" value="Enolase-like C-terminal domain"/>
    <property type="match status" value="1"/>
</dbReference>
<dbReference type="Gene3D" id="3.30.390.10">
    <property type="entry name" value="Enolase-like, N-terminal domain"/>
    <property type="match status" value="1"/>
</dbReference>
<dbReference type="InterPro" id="IPR036849">
    <property type="entry name" value="Enolase-like_C_sf"/>
</dbReference>
<dbReference type="EC" id="5.1.1.-" evidence="8"/>
<dbReference type="InterPro" id="IPR013342">
    <property type="entry name" value="Mandelate_racemase_C"/>
</dbReference>